<keyword evidence="2" id="KW-1185">Reference proteome</keyword>
<dbReference type="Proteomes" id="UP000749293">
    <property type="component" value="Unassembled WGS sequence"/>
</dbReference>
<organism evidence="1 2">
    <name type="scientific">Geosmithia morbida</name>
    <dbReference type="NCBI Taxonomy" id="1094350"/>
    <lineage>
        <taxon>Eukaryota</taxon>
        <taxon>Fungi</taxon>
        <taxon>Dikarya</taxon>
        <taxon>Ascomycota</taxon>
        <taxon>Pezizomycotina</taxon>
        <taxon>Sordariomycetes</taxon>
        <taxon>Hypocreomycetidae</taxon>
        <taxon>Hypocreales</taxon>
        <taxon>Bionectriaceae</taxon>
        <taxon>Geosmithia</taxon>
    </lineage>
</organism>
<evidence type="ECO:0000313" key="1">
    <source>
        <dbReference type="EMBL" id="KAF4124777.1"/>
    </source>
</evidence>
<dbReference type="GeneID" id="55971671"/>
<comment type="caution">
    <text evidence="1">The sequence shown here is derived from an EMBL/GenBank/DDBJ whole genome shotgun (WGS) entry which is preliminary data.</text>
</comment>
<dbReference type="RefSeq" id="XP_035323429.1">
    <property type="nucleotide sequence ID" value="XM_035467417.1"/>
</dbReference>
<sequence>MLLPLVVKATGEWAMLLHPRQTDGQNLQSFDGAMGGVSADAITFSGDTERPYQVNGDTFPDYSTAANRACDNQKNGCADMANDAQADVDFEVSDCDQQRERCMSVSSSAADTAFREKVSSDADFDYFCEL</sequence>
<reference evidence="1" key="1">
    <citation type="submission" date="2020-03" db="EMBL/GenBank/DDBJ databases">
        <title>Site-based positive gene gene selection in Geosmithia morbida across the United States reveals a broad range of putative effectors and factors for local host and environmental adapation.</title>
        <authorList>
            <person name="Onufrak A."/>
            <person name="Murdoch R.W."/>
            <person name="Gazis R."/>
            <person name="Huff M."/>
            <person name="Staton M."/>
            <person name="Klingeman W."/>
            <person name="Hadziabdic D."/>
        </authorList>
    </citation>
    <scope>NUCLEOTIDE SEQUENCE</scope>
    <source>
        <strain evidence="1">1262</strain>
    </source>
</reference>
<proteinExistence type="predicted"/>
<dbReference type="EMBL" id="JAANYQ010000004">
    <property type="protein sequence ID" value="KAF4124777.1"/>
    <property type="molecule type" value="Genomic_DNA"/>
</dbReference>
<accession>A0A9P4YZR5</accession>
<protein>
    <submittedName>
        <fullName evidence="1">Uncharacterized protein</fullName>
    </submittedName>
</protein>
<gene>
    <name evidence="1" type="ORF">GMORB2_5443</name>
</gene>
<evidence type="ECO:0000313" key="2">
    <source>
        <dbReference type="Proteomes" id="UP000749293"/>
    </source>
</evidence>
<dbReference type="AlphaFoldDB" id="A0A9P4YZR5"/>
<dbReference type="OrthoDB" id="2507450at2759"/>
<name>A0A9P4YZR5_9HYPO</name>